<protein>
    <submittedName>
        <fullName evidence="1">Uncharacterized protein</fullName>
    </submittedName>
</protein>
<dbReference type="AlphaFoldDB" id="A0A7C9LJQ8"/>
<gene>
    <name evidence="1" type="ORF">GO986_04900</name>
</gene>
<dbReference type="Proteomes" id="UP000483286">
    <property type="component" value="Unassembled WGS sequence"/>
</dbReference>
<sequence>MLLDVVDPERMRRLRARGDAQATQETLNWGAWLRLHRTFADWRLDVLMQGGWDGMRWEQWQTGPQALWPGQMLETIHHTPAQTAQAVLSWLGDKNRPGSASRHT</sequence>
<organism evidence="1 2">
    <name type="scientific">Deinococcus arboris</name>
    <dbReference type="NCBI Taxonomy" id="2682977"/>
    <lineage>
        <taxon>Bacteria</taxon>
        <taxon>Thermotogati</taxon>
        <taxon>Deinococcota</taxon>
        <taxon>Deinococci</taxon>
        <taxon>Deinococcales</taxon>
        <taxon>Deinococcaceae</taxon>
        <taxon>Deinococcus</taxon>
    </lineage>
</organism>
<accession>A0A7C9LJQ8</accession>
<dbReference type="EMBL" id="WQLB01000004">
    <property type="protein sequence ID" value="MVN86098.1"/>
    <property type="molecule type" value="Genomic_DNA"/>
</dbReference>
<evidence type="ECO:0000313" key="1">
    <source>
        <dbReference type="EMBL" id="MVN86098.1"/>
    </source>
</evidence>
<name>A0A7C9LJQ8_9DEIO</name>
<proteinExistence type="predicted"/>
<keyword evidence="2" id="KW-1185">Reference proteome</keyword>
<comment type="caution">
    <text evidence="1">The sequence shown here is derived from an EMBL/GenBank/DDBJ whole genome shotgun (WGS) entry which is preliminary data.</text>
</comment>
<dbReference type="RefSeq" id="WP_157458139.1">
    <property type="nucleotide sequence ID" value="NZ_WQLB01000004.1"/>
</dbReference>
<reference evidence="1 2" key="1">
    <citation type="submission" date="2019-12" db="EMBL/GenBank/DDBJ databases">
        <title>Deinococcus sp. HMF7620 Genome sequencing and assembly.</title>
        <authorList>
            <person name="Kang H."/>
            <person name="Kim H."/>
            <person name="Joh K."/>
        </authorList>
    </citation>
    <scope>NUCLEOTIDE SEQUENCE [LARGE SCALE GENOMIC DNA]</scope>
    <source>
        <strain evidence="1 2">HMF7620</strain>
    </source>
</reference>
<evidence type="ECO:0000313" key="2">
    <source>
        <dbReference type="Proteomes" id="UP000483286"/>
    </source>
</evidence>